<dbReference type="Proteomes" id="UP000034164">
    <property type="component" value="Unassembled WGS sequence"/>
</dbReference>
<comment type="subcellular location">
    <subcellularLocation>
        <location evidence="1">Nucleus</location>
    </subcellularLocation>
</comment>
<evidence type="ECO:0000256" key="3">
    <source>
        <dbReference type="SAM" id="MobiDB-lite"/>
    </source>
</evidence>
<keyword evidence="2" id="KW-0539">Nucleus</keyword>
<dbReference type="AlphaFoldDB" id="A0A0G2HXW9"/>
<dbReference type="InterPro" id="IPR036546">
    <property type="entry name" value="MED15_KIX"/>
</dbReference>
<dbReference type="OrthoDB" id="3918840at2759"/>
<dbReference type="Pfam" id="PF16987">
    <property type="entry name" value="KIX_2"/>
    <property type="match status" value="1"/>
</dbReference>
<feature type="domain" description="Mediator complex subunit 15 KIX" evidence="4">
    <location>
        <begin position="52"/>
        <end position="102"/>
    </location>
</feature>
<feature type="region of interest" description="Disordered" evidence="3">
    <location>
        <begin position="393"/>
        <end position="428"/>
    </location>
</feature>
<reference evidence="6" key="1">
    <citation type="journal article" date="2015" name="PLoS Genet.">
        <title>The dynamic genome and transcriptome of the human fungal pathogen Blastomyces and close relative Emmonsia.</title>
        <authorList>
            <person name="Munoz J.F."/>
            <person name="Gauthier G.M."/>
            <person name="Desjardins C.A."/>
            <person name="Gallo J.E."/>
            <person name="Holder J."/>
            <person name="Sullivan T.D."/>
            <person name="Marty A.J."/>
            <person name="Carmen J.C."/>
            <person name="Chen Z."/>
            <person name="Ding L."/>
            <person name="Gujja S."/>
            <person name="Magrini V."/>
            <person name="Misas E."/>
            <person name="Mitreva M."/>
            <person name="Priest M."/>
            <person name="Saif S."/>
            <person name="Whiston E.A."/>
            <person name="Young S."/>
            <person name="Zeng Q."/>
            <person name="Goldman W.E."/>
            <person name="Mardis E.R."/>
            <person name="Taylor J.W."/>
            <person name="McEwen J.G."/>
            <person name="Clay O.K."/>
            <person name="Klein B.S."/>
            <person name="Cuomo C.A."/>
        </authorList>
    </citation>
    <scope>NUCLEOTIDE SEQUENCE [LARGE SCALE GENOMIC DNA]</scope>
    <source>
        <strain evidence="6">UAMH 3008</strain>
    </source>
</reference>
<evidence type="ECO:0000259" key="4">
    <source>
        <dbReference type="Pfam" id="PF16987"/>
    </source>
</evidence>
<accession>A0A0G2HXW9</accession>
<feature type="non-terminal residue" evidence="5">
    <location>
        <position position="428"/>
    </location>
</feature>
<evidence type="ECO:0000313" key="5">
    <source>
        <dbReference type="EMBL" id="KKZ62650.1"/>
    </source>
</evidence>
<evidence type="ECO:0000256" key="1">
    <source>
        <dbReference type="ARBA" id="ARBA00004123"/>
    </source>
</evidence>
<feature type="compositionally biased region" description="Low complexity" evidence="3">
    <location>
        <begin position="410"/>
        <end position="428"/>
    </location>
</feature>
<organism evidence="5 6">
    <name type="scientific">[Emmonsia] crescens</name>
    <dbReference type="NCBI Taxonomy" id="73230"/>
    <lineage>
        <taxon>Eukaryota</taxon>
        <taxon>Fungi</taxon>
        <taxon>Dikarya</taxon>
        <taxon>Ascomycota</taxon>
        <taxon>Pezizomycotina</taxon>
        <taxon>Eurotiomycetes</taxon>
        <taxon>Eurotiomycetidae</taxon>
        <taxon>Onygenales</taxon>
        <taxon>Ajellomycetaceae</taxon>
        <taxon>Emergomyces</taxon>
    </lineage>
</organism>
<gene>
    <name evidence="5" type="ORF">EMCG_03060</name>
</gene>
<proteinExistence type="predicted"/>
<comment type="caution">
    <text evidence="5">The sequence shown here is derived from an EMBL/GenBank/DDBJ whole genome shotgun (WGS) entry which is preliminary data.</text>
</comment>
<evidence type="ECO:0000256" key="2">
    <source>
        <dbReference type="ARBA" id="ARBA00023242"/>
    </source>
</evidence>
<feature type="region of interest" description="Disordered" evidence="3">
    <location>
        <begin position="1"/>
        <end position="31"/>
    </location>
</feature>
<dbReference type="EMBL" id="LCZI01001061">
    <property type="protein sequence ID" value="KKZ62650.1"/>
    <property type="molecule type" value="Genomic_DNA"/>
</dbReference>
<sequence>MNPTNFANHGGSMPMGDKPPYPQMQGQPKNEPTHQVLLKHIFAALQSQGTFQGWQGDVPVRDRGSKIFQIISSLRLVENNIPKILTAAVNYEEKAFKQSRDRLGQIRDSRQQRAANMMQGGMTMSHGGPHTGIAAPTQNTAQPNVFPSQVQRQMQGSPIPIQQQSQQPAMRMNIPNQQAQMQHPGFPQNGLQRVNAGASRDEVGMLQPHELEHIRQRAEQMMQQAPPAAIQKLRSSFQNMPPDQQQRLARAGIDPVLQFFRAQAARELKKKKNPPEMMLPQNPVPDAGNNAIGNPLMNPHQRQISQSLMGLQGNSTIPMSGHQNLDSAYVGSVDHIQGQQADGVRSQEAGQLVVPASVSQVGSQQQFNAQAGMFQEGQQNVNRGNINPMILAQQHQQRQNIHNSRQETGQHAAHFQAQAQAQAQAHAQ</sequence>
<evidence type="ECO:0000313" key="6">
    <source>
        <dbReference type="Proteomes" id="UP000034164"/>
    </source>
</evidence>
<protein>
    <recommendedName>
        <fullName evidence="4">Mediator complex subunit 15 KIX domain-containing protein</fullName>
    </recommendedName>
</protein>
<feature type="compositionally biased region" description="Polar residues" evidence="3">
    <location>
        <begin position="393"/>
        <end position="409"/>
    </location>
</feature>
<name>A0A0G2HXW9_9EURO</name>
<dbReference type="VEuPathDB" id="FungiDB:EMCG_03060"/>
<dbReference type="GO" id="GO:0005634">
    <property type="term" value="C:nucleus"/>
    <property type="evidence" value="ECO:0007669"/>
    <property type="project" value="UniProtKB-SubCell"/>
</dbReference>